<dbReference type="PANTHER" id="PTHR34472">
    <property type="entry name" value="SULFUR CARRIER PROTEIN THIS"/>
    <property type="match status" value="1"/>
</dbReference>
<gene>
    <name evidence="1" type="ORF">MNB_SUP05-5-46</name>
</gene>
<dbReference type="EMBL" id="FPHJ01000043">
    <property type="protein sequence ID" value="SFV64647.1"/>
    <property type="molecule type" value="Genomic_DNA"/>
</dbReference>
<accession>A0A1W1CG04</accession>
<dbReference type="InterPro" id="IPR012675">
    <property type="entry name" value="Beta-grasp_dom_sf"/>
</dbReference>
<dbReference type="AlphaFoldDB" id="A0A1W1CG04"/>
<dbReference type="Gene3D" id="3.10.20.30">
    <property type="match status" value="1"/>
</dbReference>
<evidence type="ECO:0000313" key="1">
    <source>
        <dbReference type="EMBL" id="SFV64647.1"/>
    </source>
</evidence>
<name>A0A1W1CG04_9ZZZZ</name>
<sequence>MNIILNGEQKNIADDLSVMGLIESLSLTKKRIAIELNQNIVVKSKHKTTTLKEGDKLEIIHAVGGG</sequence>
<reference evidence="1" key="1">
    <citation type="submission" date="2016-10" db="EMBL/GenBank/DDBJ databases">
        <authorList>
            <person name="de Groot N.N."/>
        </authorList>
    </citation>
    <scope>NUCLEOTIDE SEQUENCE</scope>
</reference>
<dbReference type="InterPro" id="IPR003749">
    <property type="entry name" value="ThiS/MoaD-like"/>
</dbReference>
<dbReference type="InterPro" id="IPR016155">
    <property type="entry name" value="Mopterin_synth/thiamin_S_b"/>
</dbReference>
<dbReference type="InterPro" id="IPR010035">
    <property type="entry name" value="Thi_S"/>
</dbReference>
<dbReference type="CDD" id="cd00565">
    <property type="entry name" value="Ubl_ThiS"/>
    <property type="match status" value="1"/>
</dbReference>
<dbReference type="PANTHER" id="PTHR34472:SF1">
    <property type="entry name" value="SULFUR CARRIER PROTEIN THIS"/>
    <property type="match status" value="1"/>
</dbReference>
<proteinExistence type="predicted"/>
<dbReference type="Pfam" id="PF02597">
    <property type="entry name" value="ThiS"/>
    <property type="match status" value="1"/>
</dbReference>
<dbReference type="NCBIfam" id="TIGR01683">
    <property type="entry name" value="thiS"/>
    <property type="match status" value="1"/>
</dbReference>
<organism evidence="1">
    <name type="scientific">hydrothermal vent metagenome</name>
    <dbReference type="NCBI Taxonomy" id="652676"/>
    <lineage>
        <taxon>unclassified sequences</taxon>
        <taxon>metagenomes</taxon>
        <taxon>ecological metagenomes</taxon>
    </lineage>
</organism>
<protein>
    <submittedName>
        <fullName evidence="1">Sulfur carrier protein ThiS</fullName>
    </submittedName>
</protein>
<dbReference type="SUPFAM" id="SSF54285">
    <property type="entry name" value="MoaD/ThiS"/>
    <property type="match status" value="1"/>
</dbReference>